<evidence type="ECO:0000313" key="2">
    <source>
        <dbReference type="Proteomes" id="UP000229740"/>
    </source>
</evidence>
<name>A0A2G6E2U0_9BACT</name>
<protein>
    <submittedName>
        <fullName evidence="1">Uncharacterized protein</fullName>
    </submittedName>
</protein>
<reference evidence="1 2" key="1">
    <citation type="submission" date="2017-10" db="EMBL/GenBank/DDBJ databases">
        <title>Novel microbial diversity and functional potential in the marine mammal oral microbiome.</title>
        <authorList>
            <person name="Dudek N.K."/>
            <person name="Sun C.L."/>
            <person name="Burstein D."/>
            <person name="Kantor R.S."/>
            <person name="Aliaga Goltsman D.S."/>
            <person name="Bik E.M."/>
            <person name="Thomas B.C."/>
            <person name="Banfield J.F."/>
            <person name="Relman D.A."/>
        </authorList>
    </citation>
    <scope>NUCLEOTIDE SEQUENCE [LARGE SCALE GENOMIC DNA]</scope>
    <source>
        <strain evidence="1">DOLZORAL124_49_17</strain>
    </source>
</reference>
<dbReference type="Proteomes" id="UP000229740">
    <property type="component" value="Unassembled WGS sequence"/>
</dbReference>
<dbReference type="EMBL" id="PDPS01000039">
    <property type="protein sequence ID" value="PID56048.1"/>
    <property type="molecule type" value="Genomic_DNA"/>
</dbReference>
<accession>A0A2G6E2U0</accession>
<proteinExistence type="predicted"/>
<dbReference type="PROSITE" id="PS51257">
    <property type="entry name" value="PROKAR_LIPOPROTEIN"/>
    <property type="match status" value="1"/>
</dbReference>
<comment type="caution">
    <text evidence="1">The sequence shown here is derived from an EMBL/GenBank/DDBJ whole genome shotgun (WGS) entry which is preliminary data.</text>
</comment>
<organism evidence="1 2">
    <name type="scientific">candidate division KSB3 bacterium</name>
    <dbReference type="NCBI Taxonomy" id="2044937"/>
    <lineage>
        <taxon>Bacteria</taxon>
        <taxon>candidate division KSB3</taxon>
    </lineage>
</organism>
<evidence type="ECO:0000313" key="1">
    <source>
        <dbReference type="EMBL" id="PID56048.1"/>
    </source>
</evidence>
<dbReference type="AlphaFoldDB" id="A0A2G6E2U0"/>
<gene>
    <name evidence="1" type="ORF">CSB45_13185</name>
</gene>
<sequence length="62" mass="6998">MLTREPGQLLIGAQLWLGCPGCQSHFSALPWCAAWPLSLIEKFFLNFIDFLMETSVRKARGT</sequence>